<dbReference type="GO" id="GO:0006189">
    <property type="term" value="P:'de novo' IMP biosynthetic process"/>
    <property type="evidence" value="ECO:0007669"/>
    <property type="project" value="UniProtKB-UniPathway"/>
</dbReference>
<evidence type="ECO:0000259" key="11">
    <source>
        <dbReference type="PROSITE" id="PS50975"/>
    </source>
</evidence>
<dbReference type="InterPro" id="IPR020561">
    <property type="entry name" value="PRibGlycinamid_synth_ATP-grasp"/>
</dbReference>
<dbReference type="InterPro" id="IPR000115">
    <property type="entry name" value="PRibGlycinamide_synth"/>
</dbReference>
<evidence type="ECO:0000256" key="5">
    <source>
        <dbReference type="ARBA" id="ARBA00022755"/>
    </source>
</evidence>
<dbReference type="InterPro" id="IPR037123">
    <property type="entry name" value="PRibGlycinamide_synth_C_sf"/>
</dbReference>
<dbReference type="SUPFAM" id="SSF52440">
    <property type="entry name" value="PreATP-grasp domain"/>
    <property type="match status" value="1"/>
</dbReference>
<dbReference type="OrthoDB" id="5289455at2"/>
<dbReference type="Gene3D" id="3.30.1490.20">
    <property type="entry name" value="ATP-grasp fold, A domain"/>
    <property type="match status" value="1"/>
</dbReference>
<dbReference type="EMBL" id="LUKE01000001">
    <property type="protein sequence ID" value="KYG65927.1"/>
    <property type="molecule type" value="Genomic_DNA"/>
</dbReference>
<dbReference type="InterPro" id="IPR013815">
    <property type="entry name" value="ATP_grasp_subdomain_1"/>
</dbReference>
<dbReference type="InterPro" id="IPR020560">
    <property type="entry name" value="PRibGlycinamide_synth_C-dom"/>
</dbReference>
<organism evidence="12 13">
    <name type="scientific">Bdellovibrio bacteriovorus</name>
    <dbReference type="NCBI Taxonomy" id="959"/>
    <lineage>
        <taxon>Bacteria</taxon>
        <taxon>Pseudomonadati</taxon>
        <taxon>Bdellovibrionota</taxon>
        <taxon>Bdellovibrionia</taxon>
        <taxon>Bdellovibrionales</taxon>
        <taxon>Pseudobdellovibrionaceae</taxon>
        <taxon>Bdellovibrio</taxon>
    </lineage>
</organism>
<feature type="domain" description="ATP-grasp" evidence="11">
    <location>
        <begin position="107"/>
        <end position="309"/>
    </location>
</feature>
<comment type="similarity">
    <text evidence="7">Belongs to the GARS family.</text>
</comment>
<evidence type="ECO:0000256" key="10">
    <source>
        <dbReference type="PROSITE-ProRule" id="PRU00409"/>
    </source>
</evidence>
<protein>
    <recommendedName>
        <fullName evidence="2">phosphoribosylamine--glycine ligase</fullName>
        <ecNumber evidence="2">6.3.4.13</ecNumber>
    </recommendedName>
    <alternativeName>
        <fullName evidence="8">Glycinamide ribonucleotide synthetase</fullName>
    </alternativeName>
    <alternativeName>
        <fullName evidence="9">Phosphoribosylglycinamide synthetase</fullName>
    </alternativeName>
</protein>
<dbReference type="Gene3D" id="3.90.600.10">
    <property type="entry name" value="Phosphoribosylglycinamide synthetase, C-terminal domain"/>
    <property type="match status" value="1"/>
</dbReference>
<dbReference type="AlphaFoldDB" id="A0A150WNP3"/>
<dbReference type="InterPro" id="IPR020562">
    <property type="entry name" value="PRibGlycinamide_synth_N"/>
</dbReference>
<comment type="caution">
    <text evidence="12">The sequence shown here is derived from an EMBL/GenBank/DDBJ whole genome shotgun (WGS) entry which is preliminary data.</text>
</comment>
<reference evidence="12 13" key="1">
    <citation type="submission" date="2016-03" db="EMBL/GenBank/DDBJ databases">
        <authorList>
            <person name="Ploux O."/>
        </authorList>
    </citation>
    <scope>NUCLEOTIDE SEQUENCE [LARGE SCALE GENOMIC DNA]</scope>
    <source>
        <strain evidence="12 13">R0</strain>
    </source>
</reference>
<dbReference type="EC" id="6.3.4.13" evidence="2"/>
<keyword evidence="3 12" id="KW-0436">Ligase</keyword>
<evidence type="ECO:0000256" key="8">
    <source>
        <dbReference type="ARBA" id="ARBA00042242"/>
    </source>
</evidence>
<keyword evidence="6 10" id="KW-0067">ATP-binding</keyword>
<dbReference type="PANTHER" id="PTHR43472:SF1">
    <property type="entry name" value="PHOSPHORIBOSYLAMINE--GLYCINE LIGASE, CHLOROPLASTIC"/>
    <property type="match status" value="1"/>
</dbReference>
<dbReference type="GO" id="GO:0009113">
    <property type="term" value="P:purine nucleobase biosynthetic process"/>
    <property type="evidence" value="ECO:0007669"/>
    <property type="project" value="InterPro"/>
</dbReference>
<dbReference type="Proteomes" id="UP000075320">
    <property type="component" value="Unassembled WGS sequence"/>
</dbReference>
<evidence type="ECO:0000256" key="9">
    <source>
        <dbReference type="ARBA" id="ARBA00042864"/>
    </source>
</evidence>
<comment type="pathway">
    <text evidence="1">Purine metabolism; IMP biosynthesis via de novo pathway; N(1)-(5-phospho-D-ribosyl)glycinamide from 5-phospho-alpha-D-ribose 1-diphosphate: step 2/2.</text>
</comment>
<evidence type="ECO:0000256" key="4">
    <source>
        <dbReference type="ARBA" id="ARBA00022741"/>
    </source>
</evidence>
<evidence type="ECO:0000256" key="7">
    <source>
        <dbReference type="ARBA" id="ARBA00038345"/>
    </source>
</evidence>
<dbReference type="Gene3D" id="3.40.50.20">
    <property type="match status" value="1"/>
</dbReference>
<gene>
    <name evidence="12" type="ORF">AZI86_02325</name>
</gene>
<keyword evidence="4 10" id="KW-0547">Nucleotide-binding</keyword>
<dbReference type="NCBIfam" id="TIGR00877">
    <property type="entry name" value="purD"/>
    <property type="match status" value="1"/>
</dbReference>
<keyword evidence="13" id="KW-1185">Reference proteome</keyword>
<dbReference type="SMART" id="SM01209">
    <property type="entry name" value="GARS_A"/>
    <property type="match status" value="1"/>
</dbReference>
<dbReference type="SUPFAM" id="SSF56059">
    <property type="entry name" value="Glutathione synthetase ATP-binding domain-like"/>
    <property type="match status" value="1"/>
</dbReference>
<evidence type="ECO:0000256" key="1">
    <source>
        <dbReference type="ARBA" id="ARBA00005174"/>
    </source>
</evidence>
<dbReference type="PANTHER" id="PTHR43472">
    <property type="entry name" value="PHOSPHORIBOSYLAMINE--GLYCINE LIGASE"/>
    <property type="match status" value="1"/>
</dbReference>
<dbReference type="Pfam" id="PF02844">
    <property type="entry name" value="GARS_N"/>
    <property type="match status" value="1"/>
</dbReference>
<evidence type="ECO:0000256" key="2">
    <source>
        <dbReference type="ARBA" id="ARBA00013255"/>
    </source>
</evidence>
<name>A0A150WNP3_BDEBC</name>
<dbReference type="InterPro" id="IPR016185">
    <property type="entry name" value="PreATP-grasp_dom_sf"/>
</dbReference>
<keyword evidence="5" id="KW-0658">Purine biosynthesis</keyword>
<dbReference type="SUPFAM" id="SSF51246">
    <property type="entry name" value="Rudiment single hybrid motif"/>
    <property type="match status" value="1"/>
</dbReference>
<evidence type="ECO:0000256" key="6">
    <source>
        <dbReference type="ARBA" id="ARBA00022840"/>
    </source>
</evidence>
<evidence type="ECO:0000313" key="12">
    <source>
        <dbReference type="EMBL" id="KYG65927.1"/>
    </source>
</evidence>
<dbReference type="GO" id="GO:0005524">
    <property type="term" value="F:ATP binding"/>
    <property type="evidence" value="ECO:0007669"/>
    <property type="project" value="UniProtKB-UniRule"/>
</dbReference>
<dbReference type="SMART" id="SM01210">
    <property type="entry name" value="GARS_C"/>
    <property type="match status" value="1"/>
</dbReference>
<sequence length="412" mass="44461">MKKVVVVGKGGREHALAAKLRESSEVSELWVCPGNPGMQKMGIQCAPVESPADIEAFCLENKVSLVVVGPEAAILSDLKSRLESKNVPVFAPTPNVAKLESSKAFCKEVLEKSGVLTAHWSLAQNNEDALKEIHAHDFSSPIVVKADGLAAGKGVWVCESLAKAEEAVDVLGSQYGYPLLIEECLIGKELSAFALCDGKDFVVLGTACDYKRITPDPFSANTGGMGAYSPCDFISAEDDKTIHETFAKTLNYLSSQGTPFQGFLFAGLMKTAKGLYVLEYNVRMGDPETQSLMPRLKSDLVKIITAAVQHELKNQTCELSSLTSVHVVAVSQGYPQSQMILGNPVTYPTQETKSRLYFAGVGEKAGQIVNTGGRVLGMTALAASKEEARKQAYEDLKKVSYEGMYFREDIGL</sequence>
<dbReference type="Pfam" id="PF01071">
    <property type="entry name" value="GARS_A"/>
    <property type="match status" value="1"/>
</dbReference>
<dbReference type="RefSeq" id="WP_061833487.1">
    <property type="nucleotide sequence ID" value="NZ_LUKE01000001.1"/>
</dbReference>
<dbReference type="InterPro" id="IPR011054">
    <property type="entry name" value="Rudment_hybrid_motif"/>
</dbReference>
<dbReference type="UniPathway" id="UPA00074">
    <property type="reaction ID" value="UER00125"/>
</dbReference>
<dbReference type="InterPro" id="IPR011761">
    <property type="entry name" value="ATP-grasp"/>
</dbReference>
<evidence type="ECO:0000256" key="3">
    <source>
        <dbReference type="ARBA" id="ARBA00022598"/>
    </source>
</evidence>
<dbReference type="Gene3D" id="3.30.470.20">
    <property type="entry name" value="ATP-grasp fold, B domain"/>
    <property type="match status" value="1"/>
</dbReference>
<proteinExistence type="inferred from homology"/>
<dbReference type="Pfam" id="PF02843">
    <property type="entry name" value="GARS_C"/>
    <property type="match status" value="1"/>
</dbReference>
<evidence type="ECO:0000313" key="13">
    <source>
        <dbReference type="Proteomes" id="UP000075320"/>
    </source>
</evidence>
<dbReference type="GO" id="GO:0046872">
    <property type="term" value="F:metal ion binding"/>
    <property type="evidence" value="ECO:0007669"/>
    <property type="project" value="InterPro"/>
</dbReference>
<accession>A0A150WNP3</accession>
<dbReference type="PROSITE" id="PS50975">
    <property type="entry name" value="ATP_GRASP"/>
    <property type="match status" value="1"/>
</dbReference>
<dbReference type="GO" id="GO:0004637">
    <property type="term" value="F:phosphoribosylamine-glycine ligase activity"/>
    <property type="evidence" value="ECO:0007669"/>
    <property type="project" value="UniProtKB-EC"/>
</dbReference>